<dbReference type="PROSITE" id="PS51272">
    <property type="entry name" value="SLH"/>
    <property type="match status" value="1"/>
</dbReference>
<name>A0ABS7KS09_9BACL</name>
<dbReference type="EMBL" id="JACLIC010000049">
    <property type="protein sequence ID" value="MBY0206781.1"/>
    <property type="molecule type" value="Genomic_DNA"/>
</dbReference>
<keyword evidence="3" id="KW-1185">Reference proteome</keyword>
<dbReference type="Proteomes" id="UP000706031">
    <property type="component" value="Unassembled WGS sequence"/>
</dbReference>
<gene>
    <name evidence="2" type="ORF">H7T88_26510</name>
</gene>
<dbReference type="InterPro" id="IPR001119">
    <property type="entry name" value="SLH_dom"/>
</dbReference>
<proteinExistence type="predicted"/>
<comment type="caution">
    <text evidence="2">The sequence shown here is derived from an EMBL/GenBank/DDBJ whole genome shotgun (WGS) entry which is preliminary data.</text>
</comment>
<reference evidence="2 3" key="1">
    <citation type="submission" date="2020-08" db="EMBL/GenBank/DDBJ databases">
        <title>Fungal Genomes of the International Space Station.</title>
        <authorList>
            <person name="Seuylemezian A."/>
            <person name="Singh N.K."/>
            <person name="Wood J."/>
            <person name="Venkateswaran K."/>
        </authorList>
    </citation>
    <scope>NUCLEOTIDE SEQUENCE [LARGE SCALE GENOMIC DNA]</scope>
    <source>
        <strain evidence="2 3">S/N-304-OC-R4</strain>
    </source>
</reference>
<feature type="domain" description="SLH" evidence="1">
    <location>
        <begin position="17"/>
        <end position="80"/>
    </location>
</feature>
<organism evidence="2 3">
    <name type="scientific">Paenibacillus cucumis</name>
    <name type="common">ex Kampfer et al. 2016</name>
    <dbReference type="NCBI Taxonomy" id="1776858"/>
    <lineage>
        <taxon>Bacteria</taxon>
        <taxon>Bacillati</taxon>
        <taxon>Bacillota</taxon>
        <taxon>Bacilli</taxon>
        <taxon>Bacillales</taxon>
        <taxon>Paenibacillaceae</taxon>
        <taxon>Paenibacillus</taxon>
    </lineage>
</organism>
<protein>
    <submittedName>
        <fullName evidence="2">S-layer homology domain-containing protein</fullName>
    </submittedName>
</protein>
<accession>A0ABS7KS09</accession>
<evidence type="ECO:0000313" key="3">
    <source>
        <dbReference type="Proteomes" id="UP000706031"/>
    </source>
</evidence>
<evidence type="ECO:0000259" key="1">
    <source>
        <dbReference type="PROSITE" id="PS51272"/>
    </source>
</evidence>
<dbReference type="RefSeq" id="WP_221791318.1">
    <property type="nucleotide sequence ID" value="NZ_JACLIC010000049.1"/>
</dbReference>
<sequence length="211" mass="23954">MPVKVFERLKSKNYPATNTSKVKDIAGRSDQVAIEWALRSGIAGTDTKGKFHPENSLSEAQFLFMLLRTYKVDDESYASKKKKHWAEGAYNVAKARNLLLFSESPGKSGFKDKPMNRNRVAGLIASADGVNFNFPNAIKYVLAHDAGNRRQPGRYVWFQRNRYSATGSGDFDAIAVPHEVFGRCTNQSRPRRSHPKIFFRKYITNLFLKTK</sequence>
<evidence type="ECO:0000313" key="2">
    <source>
        <dbReference type="EMBL" id="MBY0206781.1"/>
    </source>
</evidence>